<organism evidence="2 3">
    <name type="scientific">Hirsutella minnesotensis 3608</name>
    <dbReference type="NCBI Taxonomy" id="1043627"/>
    <lineage>
        <taxon>Eukaryota</taxon>
        <taxon>Fungi</taxon>
        <taxon>Dikarya</taxon>
        <taxon>Ascomycota</taxon>
        <taxon>Pezizomycotina</taxon>
        <taxon>Sordariomycetes</taxon>
        <taxon>Hypocreomycetidae</taxon>
        <taxon>Hypocreales</taxon>
        <taxon>Ophiocordycipitaceae</taxon>
        <taxon>Hirsutella</taxon>
    </lineage>
</organism>
<feature type="compositionally biased region" description="Polar residues" evidence="1">
    <location>
        <begin position="52"/>
        <end position="77"/>
    </location>
</feature>
<protein>
    <recommendedName>
        <fullName evidence="4">Retrotransposon gag domain-containing protein</fullName>
    </recommendedName>
</protein>
<dbReference type="OrthoDB" id="5152741at2759"/>
<evidence type="ECO:0008006" key="4">
    <source>
        <dbReference type="Google" id="ProtNLM"/>
    </source>
</evidence>
<evidence type="ECO:0000313" key="2">
    <source>
        <dbReference type="EMBL" id="KJZ71990.1"/>
    </source>
</evidence>
<gene>
    <name evidence="2" type="ORF">HIM_08618</name>
</gene>
<feature type="region of interest" description="Disordered" evidence="1">
    <location>
        <begin position="52"/>
        <end position="98"/>
    </location>
</feature>
<keyword evidence="3" id="KW-1185">Reference proteome</keyword>
<sequence>MEASKSQDGSVESASVTMQVLSEVMAQLQALRAEREADREETRCQIQNIQAAFLTPTPTDEPTITSNMTQNGASHGTDTSEQKSAKRKPTLPDPQRFDGTRKKFRAWQLEMQSKLRVDGVAIGSPADQFAYIYARLDQIPQSMAAAFFERGGPDGRFDPDLFMQYLVSCYADPNAEQRALTRLETMRQGPKESFAAFLPKFEKELAESGGATWADSVRINTLKRVINQELRTHLAGQLNLPREYPAFVNALQNLGANDVNRGRNLELKE</sequence>
<accession>A0A0F7ZME6</accession>
<reference evidence="2 3" key="1">
    <citation type="journal article" date="2014" name="Genome Biol. Evol.">
        <title>Comparative genomics and transcriptomics analyses reveal divergent lifestyle features of nematode endoparasitic fungus Hirsutella minnesotensis.</title>
        <authorList>
            <person name="Lai Y."/>
            <person name="Liu K."/>
            <person name="Zhang X."/>
            <person name="Zhang X."/>
            <person name="Li K."/>
            <person name="Wang N."/>
            <person name="Shu C."/>
            <person name="Wu Y."/>
            <person name="Wang C."/>
            <person name="Bushley K.E."/>
            <person name="Xiang M."/>
            <person name="Liu X."/>
        </authorList>
    </citation>
    <scope>NUCLEOTIDE SEQUENCE [LARGE SCALE GENOMIC DNA]</scope>
    <source>
        <strain evidence="2 3">3608</strain>
    </source>
</reference>
<proteinExistence type="predicted"/>
<dbReference type="EMBL" id="KQ030555">
    <property type="protein sequence ID" value="KJZ71990.1"/>
    <property type="molecule type" value="Genomic_DNA"/>
</dbReference>
<evidence type="ECO:0000256" key="1">
    <source>
        <dbReference type="SAM" id="MobiDB-lite"/>
    </source>
</evidence>
<evidence type="ECO:0000313" key="3">
    <source>
        <dbReference type="Proteomes" id="UP000054481"/>
    </source>
</evidence>
<dbReference type="AlphaFoldDB" id="A0A0F7ZME6"/>
<dbReference type="Proteomes" id="UP000054481">
    <property type="component" value="Unassembled WGS sequence"/>
</dbReference>
<name>A0A0F7ZME6_9HYPO</name>